<dbReference type="SUPFAM" id="SSF57716">
    <property type="entry name" value="Glucocorticoid receptor-like (DNA-binding domain)"/>
    <property type="match status" value="1"/>
</dbReference>
<keyword evidence="5" id="KW-0539">Nucleus</keyword>
<dbReference type="GO" id="GO:0003677">
    <property type="term" value="F:DNA binding"/>
    <property type="evidence" value="ECO:0007669"/>
    <property type="project" value="InterPro"/>
</dbReference>
<comment type="subcellular location">
    <subcellularLocation>
        <location evidence="1">Nucleus</location>
    </subcellularLocation>
</comment>
<feature type="compositionally biased region" description="Basic residues" evidence="6">
    <location>
        <begin position="158"/>
        <end position="169"/>
    </location>
</feature>
<accession>A0A2B7XBQ1</accession>
<keyword evidence="3" id="KW-0863">Zinc-finger</keyword>
<dbReference type="InterPro" id="IPR001510">
    <property type="entry name" value="Znf_PARP"/>
</dbReference>
<gene>
    <name evidence="8" type="ORF">AJ80_08236</name>
</gene>
<evidence type="ECO:0000256" key="4">
    <source>
        <dbReference type="ARBA" id="ARBA00022833"/>
    </source>
</evidence>
<feature type="compositionally biased region" description="Acidic residues" evidence="6">
    <location>
        <begin position="174"/>
        <end position="189"/>
    </location>
</feature>
<dbReference type="SMART" id="SM01336">
    <property type="entry name" value="zf-PARP"/>
    <property type="match status" value="1"/>
</dbReference>
<keyword evidence="2" id="KW-0479">Metal-binding</keyword>
<evidence type="ECO:0000256" key="2">
    <source>
        <dbReference type="ARBA" id="ARBA00022723"/>
    </source>
</evidence>
<dbReference type="Proteomes" id="UP000224634">
    <property type="component" value="Unassembled WGS sequence"/>
</dbReference>
<dbReference type="PROSITE" id="PS50064">
    <property type="entry name" value="ZF_PARP_2"/>
    <property type="match status" value="1"/>
</dbReference>
<feature type="domain" description="PARP-type" evidence="7">
    <location>
        <begin position="17"/>
        <end position="109"/>
    </location>
</feature>
<dbReference type="STRING" id="1447883.A0A2B7XBQ1"/>
<dbReference type="GO" id="GO:0005634">
    <property type="term" value="C:nucleus"/>
    <property type="evidence" value="ECO:0007669"/>
    <property type="project" value="UniProtKB-SubCell"/>
</dbReference>
<evidence type="ECO:0000313" key="9">
    <source>
        <dbReference type="Proteomes" id="UP000224634"/>
    </source>
</evidence>
<evidence type="ECO:0000313" key="8">
    <source>
        <dbReference type="EMBL" id="PGH06068.1"/>
    </source>
</evidence>
<evidence type="ECO:0000256" key="6">
    <source>
        <dbReference type="SAM" id="MobiDB-lite"/>
    </source>
</evidence>
<sequence>MPIYRVGQTFLKTNFLRIIEEASTGRAGCKNKECQDNKDKIGKGELRFGTWVESERFQSWTWKHWGCVTPRQIAGLNDTVDGDCTDIDGYDEISPEHQEKIREAVEQGHVADSDWKGDVEVNRPGKVGFRVRVSKKQKQKEEEEEEEQEEKEEDTKAKATKPKKRRRSKKEAEEEKEEEEEEEEEEEAEPVSKKAKTTEKRRKSKVAEEVVASDDEEAEKPAKATKAAAKAQTKSKDDMVSPRAARGRGRKARAEAVQDNGEEDDKPVLRRSSRKAAEAGGKPRIRKRSG</sequence>
<dbReference type="Gene3D" id="3.30.1740.10">
    <property type="entry name" value="Zinc finger, PARP-type"/>
    <property type="match status" value="1"/>
</dbReference>
<keyword evidence="4" id="KW-0862">Zinc</keyword>
<feature type="region of interest" description="Disordered" evidence="6">
    <location>
        <begin position="132"/>
        <end position="290"/>
    </location>
</feature>
<name>A0A2B7XBQ1_POLH7</name>
<evidence type="ECO:0000256" key="5">
    <source>
        <dbReference type="ARBA" id="ARBA00023242"/>
    </source>
</evidence>
<protein>
    <recommendedName>
        <fullName evidence="7">PARP-type domain-containing protein</fullName>
    </recommendedName>
</protein>
<evidence type="ECO:0000256" key="3">
    <source>
        <dbReference type="ARBA" id="ARBA00022771"/>
    </source>
</evidence>
<dbReference type="GO" id="GO:0008270">
    <property type="term" value="F:zinc ion binding"/>
    <property type="evidence" value="ECO:0007669"/>
    <property type="project" value="UniProtKB-KW"/>
</dbReference>
<reference evidence="8 9" key="1">
    <citation type="submission" date="2017-10" db="EMBL/GenBank/DDBJ databases">
        <title>Comparative genomics in systemic dimorphic fungi from Ajellomycetaceae.</title>
        <authorList>
            <person name="Munoz J.F."/>
            <person name="Mcewen J.G."/>
            <person name="Clay O.K."/>
            <person name="Cuomo C.A."/>
        </authorList>
    </citation>
    <scope>NUCLEOTIDE SEQUENCE [LARGE SCALE GENOMIC DNA]</scope>
    <source>
        <strain evidence="8 9">UAMH7299</strain>
    </source>
</reference>
<dbReference type="OrthoDB" id="429950at2759"/>
<organism evidence="8 9">
    <name type="scientific">Polytolypa hystricis (strain UAMH7299)</name>
    <dbReference type="NCBI Taxonomy" id="1447883"/>
    <lineage>
        <taxon>Eukaryota</taxon>
        <taxon>Fungi</taxon>
        <taxon>Dikarya</taxon>
        <taxon>Ascomycota</taxon>
        <taxon>Pezizomycotina</taxon>
        <taxon>Eurotiomycetes</taxon>
        <taxon>Eurotiomycetidae</taxon>
        <taxon>Onygenales</taxon>
        <taxon>Onygenales incertae sedis</taxon>
        <taxon>Polytolypa</taxon>
    </lineage>
</organism>
<dbReference type="AlphaFoldDB" id="A0A2B7XBQ1"/>
<dbReference type="EMBL" id="PDNA01000182">
    <property type="protein sequence ID" value="PGH06068.1"/>
    <property type="molecule type" value="Genomic_DNA"/>
</dbReference>
<evidence type="ECO:0000256" key="1">
    <source>
        <dbReference type="ARBA" id="ARBA00004123"/>
    </source>
</evidence>
<feature type="compositionally biased region" description="Acidic residues" evidence="6">
    <location>
        <begin position="142"/>
        <end position="152"/>
    </location>
</feature>
<keyword evidence="9" id="KW-1185">Reference proteome</keyword>
<dbReference type="InterPro" id="IPR036957">
    <property type="entry name" value="Znf_PARP_sf"/>
</dbReference>
<comment type="caution">
    <text evidence="8">The sequence shown here is derived from an EMBL/GenBank/DDBJ whole genome shotgun (WGS) entry which is preliminary data.</text>
</comment>
<proteinExistence type="predicted"/>
<evidence type="ECO:0000259" key="7">
    <source>
        <dbReference type="PROSITE" id="PS50064"/>
    </source>
</evidence>
<dbReference type="Pfam" id="PF00645">
    <property type="entry name" value="zf-PARP"/>
    <property type="match status" value="1"/>
</dbReference>